<evidence type="ECO:0000313" key="2">
    <source>
        <dbReference type="Proteomes" id="UP000054481"/>
    </source>
</evidence>
<name>A0A0F7ZET7_9HYPO</name>
<sequence length="224" mass="25071">MTESLPSQPDSVTEGPLHLDEREKALSQSCWFGRPAEDCPCGRCALHYQVSAFYLEVETTGTVGRGDLQRRLEECLDEEGVMASYPTGEGVLLKLCGFYRPLRSGKRLYSVFATMAALCVQDRLVRSITGGLRDLQPDGAAPAQVDVAGFGPHGQVAQLFRLGFWMGQRQQMALPFHMPDDHVPFGSREDVLSNFREYRREIGELLDDETYALCRYQVTDVNDV</sequence>
<dbReference type="Proteomes" id="UP000054481">
    <property type="component" value="Unassembled WGS sequence"/>
</dbReference>
<evidence type="ECO:0000313" key="1">
    <source>
        <dbReference type="EMBL" id="KJZ67961.1"/>
    </source>
</evidence>
<gene>
    <name evidence="1" type="ORF">HIM_12650</name>
</gene>
<dbReference type="EMBL" id="KQ031135">
    <property type="protein sequence ID" value="KJZ67961.1"/>
    <property type="molecule type" value="Genomic_DNA"/>
</dbReference>
<reference evidence="1 2" key="1">
    <citation type="journal article" date="2014" name="Genome Biol. Evol.">
        <title>Comparative genomics and transcriptomics analyses reveal divergent lifestyle features of nematode endoparasitic fungus Hirsutella minnesotensis.</title>
        <authorList>
            <person name="Lai Y."/>
            <person name="Liu K."/>
            <person name="Zhang X."/>
            <person name="Zhang X."/>
            <person name="Li K."/>
            <person name="Wang N."/>
            <person name="Shu C."/>
            <person name="Wu Y."/>
            <person name="Wang C."/>
            <person name="Bushley K.E."/>
            <person name="Xiang M."/>
            <person name="Liu X."/>
        </authorList>
    </citation>
    <scope>NUCLEOTIDE SEQUENCE [LARGE SCALE GENOMIC DNA]</scope>
    <source>
        <strain evidence="1 2">3608</strain>
    </source>
</reference>
<keyword evidence="2" id="KW-1185">Reference proteome</keyword>
<protein>
    <submittedName>
        <fullName evidence="1">Uncharacterized protein</fullName>
    </submittedName>
</protein>
<accession>A0A0F7ZET7</accession>
<proteinExistence type="predicted"/>
<organism evidence="1 2">
    <name type="scientific">Hirsutella minnesotensis 3608</name>
    <dbReference type="NCBI Taxonomy" id="1043627"/>
    <lineage>
        <taxon>Eukaryota</taxon>
        <taxon>Fungi</taxon>
        <taxon>Dikarya</taxon>
        <taxon>Ascomycota</taxon>
        <taxon>Pezizomycotina</taxon>
        <taxon>Sordariomycetes</taxon>
        <taxon>Hypocreomycetidae</taxon>
        <taxon>Hypocreales</taxon>
        <taxon>Ophiocordycipitaceae</taxon>
        <taxon>Hirsutella</taxon>
    </lineage>
</organism>
<dbReference type="AlphaFoldDB" id="A0A0F7ZET7"/>